<keyword evidence="1" id="KW-0732">Signal</keyword>
<accession>A0A2J6QUW5</accession>
<dbReference type="Proteomes" id="UP000235786">
    <property type="component" value="Unassembled WGS sequence"/>
</dbReference>
<sequence length="173" mass="19081">MAFALLLLLAAPLSSFAHPAQVVMHSTTREKPPFPASYELFSSAFKQPDPPLVKANFKCNWQQHAWSSSFSHISSGYLYHSSTHSKVRVDATYDSSIVSSLFDYTNIDSENLVWNTLYTIQPSVSAAPKIWTGFVKPAWALFEEDILVKSNAVFAGVVDDKWSGVVASVSSES</sequence>
<dbReference type="EMBL" id="KZ613969">
    <property type="protein sequence ID" value="PMD30049.1"/>
    <property type="molecule type" value="Genomic_DNA"/>
</dbReference>
<protein>
    <submittedName>
        <fullName evidence="2">Uncharacterized protein</fullName>
    </submittedName>
</protein>
<name>A0A2J6QUW5_HYAVF</name>
<feature type="signal peptide" evidence="1">
    <location>
        <begin position="1"/>
        <end position="17"/>
    </location>
</feature>
<dbReference type="AlphaFoldDB" id="A0A2J6QUW5"/>
<keyword evidence="3" id="KW-1185">Reference proteome</keyword>
<feature type="chain" id="PRO_5014317002" evidence="1">
    <location>
        <begin position="18"/>
        <end position="173"/>
    </location>
</feature>
<organism evidence="2 3">
    <name type="scientific">Hyaloscypha variabilis (strain UAMH 11265 / GT02V1 / F)</name>
    <name type="common">Meliniomyces variabilis</name>
    <dbReference type="NCBI Taxonomy" id="1149755"/>
    <lineage>
        <taxon>Eukaryota</taxon>
        <taxon>Fungi</taxon>
        <taxon>Dikarya</taxon>
        <taxon>Ascomycota</taxon>
        <taxon>Pezizomycotina</taxon>
        <taxon>Leotiomycetes</taxon>
        <taxon>Helotiales</taxon>
        <taxon>Hyaloscyphaceae</taxon>
        <taxon>Hyaloscypha</taxon>
        <taxon>Hyaloscypha variabilis</taxon>
    </lineage>
</organism>
<evidence type="ECO:0000313" key="2">
    <source>
        <dbReference type="EMBL" id="PMD30049.1"/>
    </source>
</evidence>
<dbReference type="OrthoDB" id="3535343at2759"/>
<evidence type="ECO:0000313" key="3">
    <source>
        <dbReference type="Proteomes" id="UP000235786"/>
    </source>
</evidence>
<gene>
    <name evidence="2" type="ORF">L207DRAFT_592813</name>
</gene>
<evidence type="ECO:0000256" key="1">
    <source>
        <dbReference type="SAM" id="SignalP"/>
    </source>
</evidence>
<reference evidence="2 3" key="1">
    <citation type="submission" date="2016-04" db="EMBL/GenBank/DDBJ databases">
        <title>A degradative enzymes factory behind the ericoid mycorrhizal symbiosis.</title>
        <authorList>
            <consortium name="DOE Joint Genome Institute"/>
            <person name="Martino E."/>
            <person name="Morin E."/>
            <person name="Grelet G."/>
            <person name="Kuo A."/>
            <person name="Kohler A."/>
            <person name="Daghino S."/>
            <person name="Barry K."/>
            <person name="Choi C."/>
            <person name="Cichocki N."/>
            <person name="Clum A."/>
            <person name="Copeland A."/>
            <person name="Hainaut M."/>
            <person name="Haridas S."/>
            <person name="Labutti K."/>
            <person name="Lindquist E."/>
            <person name="Lipzen A."/>
            <person name="Khouja H.-R."/>
            <person name="Murat C."/>
            <person name="Ohm R."/>
            <person name="Olson A."/>
            <person name="Spatafora J."/>
            <person name="Veneault-Fourrey C."/>
            <person name="Henrissat B."/>
            <person name="Grigoriev I."/>
            <person name="Martin F."/>
            <person name="Perotto S."/>
        </authorList>
    </citation>
    <scope>NUCLEOTIDE SEQUENCE [LARGE SCALE GENOMIC DNA]</scope>
    <source>
        <strain evidence="2 3">F</strain>
    </source>
</reference>
<proteinExistence type="predicted"/>